<dbReference type="Proteomes" id="UP000077342">
    <property type="component" value="Unassembled WGS sequence"/>
</dbReference>
<dbReference type="SUPFAM" id="SSF56672">
    <property type="entry name" value="DNA/RNA polymerases"/>
    <property type="match status" value="1"/>
</dbReference>
<protein>
    <recommendedName>
        <fullName evidence="3">Reverse transcriptase domain-containing protein</fullName>
    </recommendedName>
</protein>
<reference evidence="2" key="1">
    <citation type="submission" date="2016-04" db="EMBL/GenBank/DDBJ databases">
        <authorList>
            <person name="Strapagiel D."/>
            <person name="Borowka P."/>
            <person name="Marciniak B."/>
            <person name="Bakula Z."/>
            <person name="Van Ingen J."/>
            <person name="Safianowska A."/>
            <person name="Dziadek J."/>
            <person name="Jagielski T."/>
        </authorList>
    </citation>
    <scope>NUCLEOTIDE SEQUENCE [LARGE SCALE GENOMIC DNA]</scope>
    <source>
        <strain evidence="2">1010001458</strain>
    </source>
</reference>
<dbReference type="EMBL" id="LWCI01000011">
    <property type="protein sequence ID" value="KZS68001.1"/>
    <property type="molecule type" value="Genomic_DNA"/>
</dbReference>
<keyword evidence="2" id="KW-1185">Reference proteome</keyword>
<organism evidence="1 2">
    <name type="scientific">Mycobacterium ostraviense</name>
    <dbReference type="NCBI Taxonomy" id="2738409"/>
    <lineage>
        <taxon>Bacteria</taxon>
        <taxon>Bacillati</taxon>
        <taxon>Actinomycetota</taxon>
        <taxon>Actinomycetes</taxon>
        <taxon>Mycobacteriales</taxon>
        <taxon>Mycobacteriaceae</taxon>
        <taxon>Mycobacterium</taxon>
    </lineage>
</organism>
<comment type="caution">
    <text evidence="1">The sequence shown here is derived from an EMBL/GenBank/DDBJ whole genome shotgun (WGS) entry which is preliminary data.</text>
</comment>
<name>A0A164EVA3_9MYCO</name>
<dbReference type="InterPro" id="IPR043502">
    <property type="entry name" value="DNA/RNA_pol_sf"/>
</dbReference>
<evidence type="ECO:0008006" key="3">
    <source>
        <dbReference type="Google" id="ProtNLM"/>
    </source>
</evidence>
<evidence type="ECO:0000313" key="2">
    <source>
        <dbReference type="Proteomes" id="UP000077342"/>
    </source>
</evidence>
<dbReference type="AlphaFoldDB" id="A0A164EVA3"/>
<accession>A0A164EVA3</accession>
<gene>
    <name evidence="1" type="ORF">A4G28_13410</name>
</gene>
<evidence type="ECO:0000313" key="1">
    <source>
        <dbReference type="EMBL" id="KZS68001.1"/>
    </source>
</evidence>
<sequence length="119" mass="13889">MDEAWQGRRWVVETDIANCFSAIPHDKLMQAVEERISDRTVLTLLRAMSRAGVFKDGQVRERSPELRKGGRFRRFCATCICTDWTECGIPECTGCWRATAMTWWSCAAPDNRLRMRWRD</sequence>
<proteinExistence type="predicted"/>